<accession>A0A8J3VS99</accession>
<dbReference type="PANTHER" id="PTHR10909">
    <property type="entry name" value="ELECTRON TRANSPORT OXIDOREDUCTASE"/>
    <property type="match status" value="1"/>
</dbReference>
<dbReference type="GO" id="GO:0055088">
    <property type="term" value="P:lipid homeostasis"/>
    <property type="evidence" value="ECO:0007669"/>
    <property type="project" value="TreeGrafter"/>
</dbReference>
<gene>
    <name evidence="2" type="ORF">Raf01_50260</name>
</gene>
<dbReference type="Pfam" id="PF22924">
    <property type="entry name" value="ACOX_C_alpha1"/>
    <property type="match status" value="1"/>
</dbReference>
<dbReference type="GO" id="GO:0005504">
    <property type="term" value="F:fatty acid binding"/>
    <property type="evidence" value="ECO:0007669"/>
    <property type="project" value="TreeGrafter"/>
</dbReference>
<feature type="domain" description="Acyl-CoA oxidase C-alpha1" evidence="1">
    <location>
        <begin position="348"/>
        <end position="416"/>
    </location>
</feature>
<protein>
    <recommendedName>
        <fullName evidence="1">Acyl-CoA oxidase C-alpha1 domain-containing protein</fullName>
    </recommendedName>
</protein>
<dbReference type="EMBL" id="BONZ01000048">
    <property type="protein sequence ID" value="GIH16854.1"/>
    <property type="molecule type" value="Genomic_DNA"/>
</dbReference>
<comment type="caution">
    <text evidence="2">The sequence shown here is derived from an EMBL/GenBank/DDBJ whole genome shotgun (WGS) entry which is preliminary data.</text>
</comment>
<dbReference type="Proteomes" id="UP000642748">
    <property type="component" value="Unassembled WGS sequence"/>
</dbReference>
<dbReference type="InterPro" id="IPR036250">
    <property type="entry name" value="AcylCo_DH-like_C"/>
</dbReference>
<dbReference type="SUPFAM" id="SSF47203">
    <property type="entry name" value="Acyl-CoA dehydrogenase C-terminal domain-like"/>
    <property type="match status" value="1"/>
</dbReference>
<evidence type="ECO:0000313" key="3">
    <source>
        <dbReference type="Proteomes" id="UP000642748"/>
    </source>
</evidence>
<dbReference type="GO" id="GO:0003997">
    <property type="term" value="F:acyl-CoA oxidase activity"/>
    <property type="evidence" value="ECO:0007669"/>
    <property type="project" value="InterPro"/>
</dbReference>
<dbReference type="InterPro" id="IPR012258">
    <property type="entry name" value="Acyl-CoA_oxidase"/>
</dbReference>
<dbReference type="PANTHER" id="PTHR10909:SF382">
    <property type="entry name" value="ACYL-COENZYME A OXIDASE"/>
    <property type="match status" value="1"/>
</dbReference>
<sequence length="571" mass="63144">MDADRARRLEELRTTTLFTRDKSGLSKEEKIRLSYERFRAMAKAAVLTRQDILDGMPVVELFDTDAISVDTSLALIFITHYVICLGTILHLAEGRDDLDEVIDQLMSLDAICPALLTELGYGNNVQSLETEARFLPDSQEFDIHTPNDGALKFISYTGLPGVAKTALVYARLWVGDRDCGVHPFIVPIRGAEGATFPGVTVRAVVDRMTPDPLDHAITRFDHVRVPRRMFLGGRHNSVSEDGTFHTDLPDQRAIFLNTMSRLDFAKLSLITGAVRMARISLALGLEFAAQRTIVAPGRDNPLRLPVGYLVSQQVPLMTAYAKYRAADVLYRLATDKLAGLPLPAWVQAEAADIVSIAKYTSIPLVVDAITTCTERCGSHAYMERNRLSTYLISSMHANTADGDALPLSLQVARAMMRSATYRPPVETLEGAEAVEEGGILSYSRLLAVRERMLYDQLASRLANGSWQANLNRAHDLARTRGLRIAVAGLERDAPEVAELFGMLLVREFAAWYAGQGVLRPDELTGLDDRIERQATRLFLEAPDIRKRLGVDNFIAGLPMGQPDYVSAWASL</sequence>
<dbReference type="InterPro" id="IPR009100">
    <property type="entry name" value="AcylCoA_DH/oxidase_NM_dom_sf"/>
</dbReference>
<dbReference type="SUPFAM" id="SSF56645">
    <property type="entry name" value="Acyl-CoA dehydrogenase NM domain-like"/>
    <property type="match status" value="1"/>
</dbReference>
<dbReference type="RefSeq" id="WP_203920426.1">
    <property type="nucleotide sequence ID" value="NZ_BONZ01000048.1"/>
</dbReference>
<organism evidence="2 3">
    <name type="scientific">Rugosimonospora africana</name>
    <dbReference type="NCBI Taxonomy" id="556532"/>
    <lineage>
        <taxon>Bacteria</taxon>
        <taxon>Bacillati</taxon>
        <taxon>Actinomycetota</taxon>
        <taxon>Actinomycetes</taxon>
        <taxon>Micromonosporales</taxon>
        <taxon>Micromonosporaceae</taxon>
        <taxon>Rugosimonospora</taxon>
    </lineage>
</organism>
<dbReference type="GO" id="GO:0071949">
    <property type="term" value="F:FAD binding"/>
    <property type="evidence" value="ECO:0007669"/>
    <property type="project" value="InterPro"/>
</dbReference>
<evidence type="ECO:0000313" key="2">
    <source>
        <dbReference type="EMBL" id="GIH16854.1"/>
    </source>
</evidence>
<name>A0A8J3VS99_9ACTN</name>
<dbReference type="InterPro" id="IPR046373">
    <property type="entry name" value="Acyl-CoA_Oxase/DH_mid-dom_sf"/>
</dbReference>
<keyword evidence="3" id="KW-1185">Reference proteome</keyword>
<dbReference type="Gene3D" id="1.20.140.10">
    <property type="entry name" value="Butyryl-CoA Dehydrogenase, subunit A, domain 3"/>
    <property type="match status" value="1"/>
</dbReference>
<dbReference type="GO" id="GO:0033540">
    <property type="term" value="P:fatty acid beta-oxidation using acyl-CoA oxidase"/>
    <property type="evidence" value="ECO:0007669"/>
    <property type="project" value="TreeGrafter"/>
</dbReference>
<dbReference type="AlphaFoldDB" id="A0A8J3VS99"/>
<evidence type="ECO:0000259" key="1">
    <source>
        <dbReference type="Pfam" id="PF22924"/>
    </source>
</evidence>
<reference evidence="2" key="1">
    <citation type="submission" date="2021-01" db="EMBL/GenBank/DDBJ databases">
        <title>Whole genome shotgun sequence of Rugosimonospora africana NBRC 104875.</title>
        <authorList>
            <person name="Komaki H."/>
            <person name="Tamura T."/>
        </authorList>
    </citation>
    <scope>NUCLEOTIDE SEQUENCE</scope>
    <source>
        <strain evidence="2">NBRC 104875</strain>
    </source>
</reference>
<dbReference type="Gene3D" id="2.40.110.10">
    <property type="entry name" value="Butyryl-CoA Dehydrogenase, subunit A, domain 2"/>
    <property type="match status" value="1"/>
</dbReference>
<dbReference type="InterPro" id="IPR055060">
    <property type="entry name" value="ACOX_C_alpha1"/>
</dbReference>
<proteinExistence type="predicted"/>